<dbReference type="GO" id="GO:0045927">
    <property type="term" value="P:positive regulation of growth"/>
    <property type="evidence" value="ECO:0007669"/>
    <property type="project" value="InterPro"/>
</dbReference>
<dbReference type="Gramene" id="PSAT_LOCUS10146_t1">
    <property type="protein sequence ID" value="CAL5190073.1"/>
    <property type="gene ID" value="PSAT_LOCUS10146"/>
</dbReference>
<dbReference type="Gramene" id="Psat02G0119300-T1">
    <property type="protein sequence ID" value="KAI5434231.1"/>
    <property type="gene ID" value="KIW84_021193"/>
</dbReference>
<gene>
    <name evidence="1" type="ORF">KIW84_021193</name>
</gene>
<evidence type="ECO:0000313" key="1">
    <source>
        <dbReference type="EMBL" id="KAI5434231.1"/>
    </source>
</evidence>
<reference evidence="1 2" key="1">
    <citation type="journal article" date="2022" name="Nat. Genet.">
        <title>Improved pea reference genome and pan-genome highlight genomic features and evolutionary characteristics.</title>
        <authorList>
            <person name="Yang T."/>
            <person name="Liu R."/>
            <person name="Luo Y."/>
            <person name="Hu S."/>
            <person name="Wang D."/>
            <person name="Wang C."/>
            <person name="Pandey M.K."/>
            <person name="Ge S."/>
            <person name="Xu Q."/>
            <person name="Li N."/>
            <person name="Li G."/>
            <person name="Huang Y."/>
            <person name="Saxena R.K."/>
            <person name="Ji Y."/>
            <person name="Li M."/>
            <person name="Yan X."/>
            <person name="He Y."/>
            <person name="Liu Y."/>
            <person name="Wang X."/>
            <person name="Xiang C."/>
            <person name="Varshney R.K."/>
            <person name="Ding H."/>
            <person name="Gao S."/>
            <person name="Zong X."/>
        </authorList>
    </citation>
    <scope>NUCLEOTIDE SEQUENCE [LARGE SCALE GENOMIC DNA]</scope>
    <source>
        <strain evidence="1 2">cv. Zhongwan 6</strain>
    </source>
</reference>
<dbReference type="Proteomes" id="UP001058974">
    <property type="component" value="Chromosome 2"/>
</dbReference>
<sequence length="106" mass="12325">MQDLSSLAQNTAELYHELNALDRFQQDYNQKVKELESLNLPLNGEGLTAFHSELKHQRKLVKSLQRKSLWSKNLEEIVEKLVDIATHIHQAIFEFLGKNGMETYQT</sequence>
<dbReference type="InterPro" id="IPR045021">
    <property type="entry name" value="PSI1/2/3"/>
</dbReference>
<dbReference type="EMBL" id="JAMSHJ010000002">
    <property type="protein sequence ID" value="KAI5434231.1"/>
    <property type="molecule type" value="Genomic_DNA"/>
</dbReference>
<evidence type="ECO:0000313" key="2">
    <source>
        <dbReference type="Proteomes" id="UP001058974"/>
    </source>
</evidence>
<dbReference type="PANTHER" id="PTHR31730:SF20">
    <property type="entry name" value="DUF668 FAMILY PROTEIN"/>
    <property type="match status" value="1"/>
</dbReference>
<dbReference type="PANTHER" id="PTHR31730">
    <property type="entry name" value="OS01G0873900 PROTEIN"/>
    <property type="match status" value="1"/>
</dbReference>
<proteinExistence type="predicted"/>
<keyword evidence="2" id="KW-1185">Reference proteome</keyword>
<organism evidence="1 2">
    <name type="scientific">Pisum sativum</name>
    <name type="common">Garden pea</name>
    <name type="synonym">Lathyrus oleraceus</name>
    <dbReference type="NCBI Taxonomy" id="3888"/>
    <lineage>
        <taxon>Eukaryota</taxon>
        <taxon>Viridiplantae</taxon>
        <taxon>Streptophyta</taxon>
        <taxon>Embryophyta</taxon>
        <taxon>Tracheophyta</taxon>
        <taxon>Spermatophyta</taxon>
        <taxon>Magnoliopsida</taxon>
        <taxon>eudicotyledons</taxon>
        <taxon>Gunneridae</taxon>
        <taxon>Pentapetalae</taxon>
        <taxon>rosids</taxon>
        <taxon>fabids</taxon>
        <taxon>Fabales</taxon>
        <taxon>Fabaceae</taxon>
        <taxon>Papilionoideae</taxon>
        <taxon>50 kb inversion clade</taxon>
        <taxon>NPAAA clade</taxon>
        <taxon>Hologalegina</taxon>
        <taxon>IRL clade</taxon>
        <taxon>Fabeae</taxon>
        <taxon>Lathyrus</taxon>
    </lineage>
</organism>
<dbReference type="AlphaFoldDB" id="A0A9D4Y744"/>
<dbReference type="OrthoDB" id="1725601at2759"/>
<accession>A0A9D4Y744</accession>
<comment type="caution">
    <text evidence="1">The sequence shown here is derived from an EMBL/GenBank/DDBJ whole genome shotgun (WGS) entry which is preliminary data.</text>
</comment>
<name>A0A9D4Y744_PEA</name>
<protein>
    <submittedName>
        <fullName evidence="1">Uncharacterized protein</fullName>
    </submittedName>
</protein>